<gene>
    <name evidence="2" type="ORF">Mco01_77920</name>
</gene>
<dbReference type="Proteomes" id="UP000603904">
    <property type="component" value="Unassembled WGS sequence"/>
</dbReference>
<evidence type="ECO:0000313" key="3">
    <source>
        <dbReference type="Proteomes" id="UP000603904"/>
    </source>
</evidence>
<feature type="compositionally biased region" description="Basic and acidic residues" evidence="1">
    <location>
        <begin position="12"/>
        <end position="21"/>
    </location>
</feature>
<reference evidence="2 3" key="1">
    <citation type="submission" date="2021-01" db="EMBL/GenBank/DDBJ databases">
        <title>Whole genome shotgun sequence of Microbispora corallina NBRC 16416.</title>
        <authorList>
            <person name="Komaki H."/>
            <person name="Tamura T."/>
        </authorList>
    </citation>
    <scope>NUCLEOTIDE SEQUENCE [LARGE SCALE GENOMIC DNA]</scope>
    <source>
        <strain evidence="2 3">NBRC 16416</strain>
    </source>
</reference>
<accession>A0ABQ4GCM8</accession>
<sequence length="50" mass="5606">MAQQNGEEVLVAEERETHPVPDEVEELQAISIRKLDKIETTGFDSNSHGQ</sequence>
<comment type="caution">
    <text evidence="2">The sequence shown here is derived from an EMBL/GenBank/DDBJ whole genome shotgun (WGS) entry which is preliminary data.</text>
</comment>
<proteinExistence type="predicted"/>
<evidence type="ECO:0000313" key="2">
    <source>
        <dbReference type="EMBL" id="GIH44792.1"/>
    </source>
</evidence>
<protein>
    <recommendedName>
        <fullName evidence="4">Albusnodin family lasso peptide</fullName>
    </recommendedName>
</protein>
<feature type="region of interest" description="Disordered" evidence="1">
    <location>
        <begin position="1"/>
        <end position="21"/>
    </location>
</feature>
<dbReference type="EMBL" id="BOOC01000077">
    <property type="protein sequence ID" value="GIH44792.1"/>
    <property type="molecule type" value="Genomic_DNA"/>
</dbReference>
<evidence type="ECO:0000256" key="1">
    <source>
        <dbReference type="SAM" id="MobiDB-lite"/>
    </source>
</evidence>
<evidence type="ECO:0008006" key="4">
    <source>
        <dbReference type="Google" id="ProtNLM"/>
    </source>
</evidence>
<name>A0ABQ4GCM8_9ACTN</name>
<organism evidence="2 3">
    <name type="scientific">Microbispora corallina</name>
    <dbReference type="NCBI Taxonomy" id="83302"/>
    <lineage>
        <taxon>Bacteria</taxon>
        <taxon>Bacillati</taxon>
        <taxon>Actinomycetota</taxon>
        <taxon>Actinomycetes</taxon>
        <taxon>Streptosporangiales</taxon>
        <taxon>Streptosporangiaceae</taxon>
        <taxon>Microbispora</taxon>
    </lineage>
</organism>
<keyword evidence="3" id="KW-1185">Reference proteome</keyword>